<dbReference type="VEuPathDB" id="ToxoDB:NCLIV_003040"/>
<evidence type="ECO:0000313" key="4">
    <source>
        <dbReference type="Proteomes" id="UP000007494"/>
    </source>
</evidence>
<dbReference type="OMA" id="FLASHWT"/>
<feature type="region of interest" description="Disordered" evidence="1">
    <location>
        <begin position="1"/>
        <end position="27"/>
    </location>
</feature>
<organism evidence="2 4">
    <name type="scientific">Neospora caninum (strain Liverpool)</name>
    <dbReference type="NCBI Taxonomy" id="572307"/>
    <lineage>
        <taxon>Eukaryota</taxon>
        <taxon>Sar</taxon>
        <taxon>Alveolata</taxon>
        <taxon>Apicomplexa</taxon>
        <taxon>Conoidasida</taxon>
        <taxon>Coccidia</taxon>
        <taxon>Eucoccidiorida</taxon>
        <taxon>Eimeriorina</taxon>
        <taxon>Sarcocystidae</taxon>
        <taxon>Neospora</taxon>
    </lineage>
</organism>
<feature type="region of interest" description="Disordered" evidence="1">
    <location>
        <begin position="248"/>
        <end position="269"/>
    </location>
</feature>
<evidence type="ECO:0000256" key="1">
    <source>
        <dbReference type="SAM" id="MobiDB-lite"/>
    </source>
</evidence>
<proteinExistence type="predicted"/>
<dbReference type="eggNOG" id="ENOG502QZ5K">
    <property type="taxonomic scope" value="Eukaryota"/>
</dbReference>
<sequence length="947" mass="101631">MNAFAREGIDDPHQLRGVSSESGFLSRSSSAPSFLYWSPASFQSCTDVPESSTCKVDALGQNRPLLASCHFSQTPETLPHCAFSRQLPQSSCGEPGRAQRASSYPCASPSCSQWRFADGQSSDASQGTSSAQSDPSRPAFVPGMWQCRAPRRATTGSVGAGPSPNAVSARRDATQTPHCRRSRLVDFASRSTEIASPQTPENGSGSGARAPREASEQRLPPAQHSQPSSPLAPSYVNNRRDTFLFGVGRRGGVEQGDGEREGPSFLSPPDPAGEVAAVVTWARTLLPNPGAIWSRISDSVWRGAVILGGTGICCSCVSLLFLSLGFLSFAVLSAFVTPPPLAEFPIHFDYFPALSEALSSSPFVLENSPHVPSVASTSTTSPSNSSVPLPSSIQVNSTRSVSIPSSVLEGAELHGGSAVERRCSAEEIGPLRSYLCYPSFLDLFVPRSAQAHHSWSPWRGSGDGVSRPDAAADFDNPVSPAEFVDREHVSRERLARMPSQGTAETTRDVLWASYLLPGASSIAVAAVPFSNRSWEFLPADAQMYAPPAPFSFHGKTKGGRVSRMTYSSGREEDVPASFFAKLDASQLPADYNLDVYLTTSYPMNNWNSQLPPVMLSLLLFSSSHTPVAKATRSLLPDSPTDMTVQPASVVPLHSWTSWFSPSSLFSLFLPTFFRAPETRPPNVSTSLLFFEAFPFALTRRVKYAQVLMYPPLRASRAALVFVPKLHGFRAFLASHWTAAVFLLVLVLFSCCASCVCCGTLGLTYFVIPLGTNDADEGNTVHSLRESGNSATGRNPHPNGSRPAAAGSLRRSSSAWDPVQAQWPEGISRPREAVPSTGRGLVQGEKEGSRLMRGSRGLPANEGENHLCTEPQQQRPAPDVDEKGVADEHNCVEFLEQPGGERNDGEVETFPSAENKLGASAILRPSPARAGCGAGLELRRRRPTAIDD</sequence>
<reference evidence="2" key="1">
    <citation type="submission" date="2011-02" db="EMBL/GenBank/DDBJ databases">
        <authorList>
            <person name="Aslett M."/>
        </authorList>
    </citation>
    <scope>NUCLEOTIDE SEQUENCE</scope>
    <source>
        <strain evidence="2">Liverpool</strain>
    </source>
</reference>
<reference evidence="2" key="2">
    <citation type="submission" date="2011-03" db="EMBL/GenBank/DDBJ databases">
        <title>Comparative genomics and transcriptomics of Neospora caninum and Toxoplasma gondii.</title>
        <authorList>
            <person name="Reid A.J."/>
            <person name="Sohal A."/>
            <person name="Harris D."/>
            <person name="Quail M."/>
            <person name="Sanders M."/>
            <person name="Berriman M."/>
            <person name="Wastling J.M."/>
            <person name="Pain A."/>
        </authorList>
    </citation>
    <scope>NUCLEOTIDE SEQUENCE</scope>
    <source>
        <strain evidence="2">Liverpool</strain>
    </source>
</reference>
<evidence type="ECO:0000313" key="2">
    <source>
        <dbReference type="EMBL" id="CBZ49817.1"/>
    </source>
</evidence>
<name>F0V7X6_NEOCL</name>
<feature type="region of interest" description="Disordered" evidence="1">
    <location>
        <begin position="117"/>
        <end position="236"/>
    </location>
</feature>
<reference evidence="3" key="4">
    <citation type="journal article" date="2015" name="PLoS ONE">
        <title>Comprehensive Evaluation of Toxoplasma gondii VEG and Neospora caninum LIV Genomes with Tachyzoite Stage Transcriptome and Proteome Defines Novel Transcript Features.</title>
        <authorList>
            <person name="Ramaprasad A."/>
            <person name="Mourier T."/>
            <person name="Naeem R."/>
            <person name="Malas T.B."/>
            <person name="Moussa E."/>
            <person name="Panigrahi A."/>
            <person name="Vermont S.J."/>
            <person name="Otto T.D."/>
            <person name="Wastling J."/>
            <person name="Pain A."/>
        </authorList>
    </citation>
    <scope>NUCLEOTIDE SEQUENCE</scope>
    <source>
        <strain evidence="3">Liverpool</strain>
    </source>
</reference>
<dbReference type="InParanoid" id="F0V7X6"/>
<keyword evidence="4" id="KW-1185">Reference proteome</keyword>
<feature type="compositionally biased region" description="Polar residues" evidence="1">
    <location>
        <begin position="189"/>
        <end position="203"/>
    </location>
</feature>
<feature type="compositionally biased region" description="Polar residues" evidence="1">
    <location>
        <begin position="779"/>
        <end position="792"/>
    </location>
</feature>
<feature type="region of interest" description="Disordered" evidence="1">
    <location>
        <begin position="776"/>
        <end position="881"/>
    </location>
</feature>
<protein>
    <submittedName>
        <fullName evidence="2">Uncharacterized protein</fullName>
    </submittedName>
</protein>
<dbReference type="AlphaFoldDB" id="F0V7X6"/>
<dbReference type="RefSeq" id="XP_003879852.1">
    <property type="nucleotide sequence ID" value="XM_003879803.1"/>
</dbReference>
<gene>
    <name evidence="3" type="ORF">BN1204_003040</name>
    <name evidence="2" type="ORF">NCLIV_003040</name>
</gene>
<dbReference type="Proteomes" id="UP000007494">
    <property type="component" value="Chromosome Ib"/>
</dbReference>
<dbReference type="OrthoDB" id="330943at2759"/>
<dbReference type="EMBL" id="LN714475">
    <property type="protein sequence ID" value="CEL64406.1"/>
    <property type="molecule type" value="Genomic_DNA"/>
</dbReference>
<feature type="compositionally biased region" description="Polar residues" evidence="1">
    <location>
        <begin position="223"/>
        <end position="236"/>
    </location>
</feature>
<feature type="compositionally biased region" description="Low complexity" evidence="1">
    <location>
        <begin position="800"/>
        <end position="814"/>
    </location>
</feature>
<feature type="region of interest" description="Disordered" evidence="1">
    <location>
        <begin position="917"/>
        <end position="947"/>
    </location>
</feature>
<dbReference type="GeneID" id="13445866"/>
<reference evidence="4" key="3">
    <citation type="journal article" date="2012" name="PLoS Pathog.">
        <title>Comparative genomics of the apicomplexan parasites Toxoplasma gondii and Neospora caninum: Coccidia differing in host range and transmission strategy.</title>
        <authorList>
            <person name="Reid A.J."/>
            <person name="Vermont S.J."/>
            <person name="Cotton J.A."/>
            <person name="Harris D."/>
            <person name="Hill-Cawthorne G.A."/>
            <person name="Konen-Waisman S."/>
            <person name="Latham S.M."/>
            <person name="Mourier T."/>
            <person name="Norton R."/>
            <person name="Quail M.A."/>
            <person name="Sanders M."/>
            <person name="Shanmugam D."/>
            <person name="Sohal A."/>
            <person name="Wasmuth J.D."/>
            <person name="Brunk B."/>
            <person name="Grigg M.E."/>
            <person name="Howard J.C."/>
            <person name="Parkinson J."/>
            <person name="Roos D.S."/>
            <person name="Trees A.J."/>
            <person name="Berriman M."/>
            <person name="Pain A."/>
            <person name="Wastling J.M."/>
        </authorList>
    </citation>
    <scope>NUCLEOTIDE SEQUENCE [LARGE SCALE GENOMIC DNA]</scope>
    <source>
        <strain evidence="4">Liverpool</strain>
    </source>
</reference>
<dbReference type="EMBL" id="FR823381">
    <property type="protein sequence ID" value="CBZ49817.1"/>
    <property type="molecule type" value="Genomic_DNA"/>
</dbReference>
<accession>F0V7X6</accession>
<evidence type="ECO:0000313" key="3">
    <source>
        <dbReference type="EMBL" id="CEL64406.1"/>
    </source>
</evidence>
<feature type="compositionally biased region" description="Polar residues" evidence="1">
    <location>
        <begin position="119"/>
        <end position="135"/>
    </location>
</feature>
<feature type="compositionally biased region" description="Basic residues" evidence="1">
    <location>
        <begin position="938"/>
        <end position="947"/>
    </location>
</feature>